<dbReference type="Proteomes" id="UP001224359">
    <property type="component" value="Unassembled WGS sequence"/>
</dbReference>
<dbReference type="PROSITE" id="PS51746">
    <property type="entry name" value="PPM_2"/>
    <property type="match status" value="1"/>
</dbReference>
<dbReference type="Pfam" id="PF13672">
    <property type="entry name" value="PP2C_2"/>
    <property type="match status" value="1"/>
</dbReference>
<proteinExistence type="predicted"/>
<dbReference type="SMART" id="SM00332">
    <property type="entry name" value="PP2Cc"/>
    <property type="match status" value="1"/>
</dbReference>
<reference evidence="2 3" key="1">
    <citation type="submission" date="2023-07" db="EMBL/GenBank/DDBJ databases">
        <title>Genomic Encyclopedia of Type Strains, Phase IV (KMG-IV): sequencing the most valuable type-strain genomes for metagenomic binning, comparative biology and taxonomic classification.</title>
        <authorList>
            <person name="Goeker M."/>
        </authorList>
    </citation>
    <scope>NUCLEOTIDE SEQUENCE [LARGE SCALE GENOMIC DNA]</scope>
    <source>
        <strain evidence="2 3">DSM 16460</strain>
    </source>
</reference>
<dbReference type="InterPro" id="IPR036457">
    <property type="entry name" value="PPM-type-like_dom_sf"/>
</dbReference>
<dbReference type="RefSeq" id="WP_306975377.1">
    <property type="nucleotide sequence ID" value="NZ_JAUSTQ010000003.1"/>
</dbReference>
<evidence type="ECO:0000313" key="3">
    <source>
        <dbReference type="Proteomes" id="UP001224359"/>
    </source>
</evidence>
<evidence type="ECO:0000259" key="1">
    <source>
        <dbReference type="PROSITE" id="PS51746"/>
    </source>
</evidence>
<gene>
    <name evidence="2" type="ORF">J2S77_001106</name>
</gene>
<dbReference type="NCBIfam" id="NF033484">
    <property type="entry name" value="Stp1_PP2C_phos"/>
    <property type="match status" value="1"/>
</dbReference>
<dbReference type="PANTHER" id="PTHR47992">
    <property type="entry name" value="PROTEIN PHOSPHATASE"/>
    <property type="match status" value="1"/>
</dbReference>
<organism evidence="2 3">
    <name type="scientific">Alkalibacillus salilacus</name>
    <dbReference type="NCBI Taxonomy" id="284582"/>
    <lineage>
        <taxon>Bacteria</taxon>
        <taxon>Bacillati</taxon>
        <taxon>Bacillota</taxon>
        <taxon>Bacilli</taxon>
        <taxon>Bacillales</taxon>
        <taxon>Bacillaceae</taxon>
        <taxon>Alkalibacillus</taxon>
    </lineage>
</organism>
<sequence length="253" mass="27573">MHAVFKSDQGKVRQANEDSGGLFYNHGNQLLAVVADGMGGHQAGDVASSMATKYMQSYWEDTEPFYDVQELEVWLDAVVQEVNDVLVDHAASDLKCSGMGTTLVAVAFIGQTVVAANVGDSRLYQITPNTIEQKTQDHSFVNELVHQGHITEEEAESHPKKNILTRALGTAEEIVVDIISYSVQSPAYSLLCTDGLTNKLSNDELLHIVQTNETIDTSVEQLIVRANELGGEDNITAILVELSFNESGDSSWS</sequence>
<feature type="domain" description="PPM-type phosphatase" evidence="1">
    <location>
        <begin position="2"/>
        <end position="242"/>
    </location>
</feature>
<dbReference type="EMBL" id="JAUSTQ010000003">
    <property type="protein sequence ID" value="MDQ0159142.1"/>
    <property type="molecule type" value="Genomic_DNA"/>
</dbReference>
<dbReference type="InterPro" id="IPR001932">
    <property type="entry name" value="PPM-type_phosphatase-like_dom"/>
</dbReference>
<dbReference type="SMART" id="SM00331">
    <property type="entry name" value="PP2C_SIG"/>
    <property type="match status" value="1"/>
</dbReference>
<dbReference type="CDD" id="cd00143">
    <property type="entry name" value="PP2Cc"/>
    <property type="match status" value="1"/>
</dbReference>
<keyword evidence="2" id="KW-0378">Hydrolase</keyword>
<dbReference type="GO" id="GO:0004722">
    <property type="term" value="F:protein serine/threonine phosphatase activity"/>
    <property type="evidence" value="ECO:0007669"/>
    <property type="project" value="UniProtKB-EC"/>
</dbReference>
<keyword evidence="3" id="KW-1185">Reference proteome</keyword>
<dbReference type="EC" id="3.1.3.16" evidence="2"/>
<protein>
    <submittedName>
        <fullName evidence="2">Protein phosphatase</fullName>
        <ecNumber evidence="2">3.1.3.16</ecNumber>
    </submittedName>
</protein>
<dbReference type="SUPFAM" id="SSF81606">
    <property type="entry name" value="PP2C-like"/>
    <property type="match status" value="1"/>
</dbReference>
<evidence type="ECO:0000313" key="2">
    <source>
        <dbReference type="EMBL" id="MDQ0159142.1"/>
    </source>
</evidence>
<name>A0ABT9VDU8_9BACI</name>
<dbReference type="InterPro" id="IPR015655">
    <property type="entry name" value="PP2C"/>
</dbReference>
<accession>A0ABT9VDU8</accession>
<dbReference type="Gene3D" id="3.60.40.10">
    <property type="entry name" value="PPM-type phosphatase domain"/>
    <property type="match status" value="1"/>
</dbReference>
<comment type="caution">
    <text evidence="2">The sequence shown here is derived from an EMBL/GenBank/DDBJ whole genome shotgun (WGS) entry which is preliminary data.</text>
</comment>